<evidence type="ECO:0000256" key="3">
    <source>
        <dbReference type="ARBA" id="ARBA00022691"/>
    </source>
</evidence>
<dbReference type="PROSITE" id="PS51686">
    <property type="entry name" value="SAM_MT_RSMB_NOP"/>
    <property type="match status" value="1"/>
</dbReference>
<dbReference type="PATRIC" id="fig|1393034.3.peg.1099"/>
<dbReference type="GO" id="GO:0006355">
    <property type="term" value="P:regulation of DNA-templated transcription"/>
    <property type="evidence" value="ECO:0007669"/>
    <property type="project" value="InterPro"/>
</dbReference>
<dbReference type="SUPFAM" id="SSF53335">
    <property type="entry name" value="S-adenosyl-L-methionine-dependent methyltransferases"/>
    <property type="match status" value="1"/>
</dbReference>
<dbReference type="Pfam" id="PF01029">
    <property type="entry name" value="NusB"/>
    <property type="match status" value="1"/>
</dbReference>
<comment type="caution">
    <text evidence="5">Lacks conserved residue(s) required for the propagation of feature annotation.</text>
</comment>
<dbReference type="PANTHER" id="PTHR22807">
    <property type="entry name" value="NOP2 YEAST -RELATED NOL1/NOP2/FMU SUN DOMAIN-CONTAINING"/>
    <property type="match status" value="1"/>
</dbReference>
<comment type="caution">
    <text evidence="7">The sequence shown here is derived from an EMBL/GenBank/DDBJ whole genome shotgun (WGS) entry which is preliminary data.</text>
</comment>
<dbReference type="Pfam" id="PF01189">
    <property type="entry name" value="Methyltr_RsmB-F"/>
    <property type="match status" value="1"/>
</dbReference>
<keyword evidence="2 5" id="KW-0808">Transferase</keyword>
<evidence type="ECO:0000259" key="6">
    <source>
        <dbReference type="PROSITE" id="PS51686"/>
    </source>
</evidence>
<sequence>MQKLSSRDKAFVLRLVLGVIITTGQLDELLASHLAKPSRLKAQLRDALRIAAYELCYMDTPAPAAINQGVELVRSVGAYACGMANAVLRKIADIDAPRVTEARTHLMSWAAEKPAVVENPSTAERPAEPEISSAAQMPAELSDDLLATLSLASGAPQWLVRELYHSVGFHRVCQLLACLDEAAPVWVSANVLKSSSQTTAALTALFSSLGEAVLPGVYRVYDVPALLNSAFVANSTLVVSDLAARMICWITSPFAHSYVLEIGQGRATKTLLLEDVACQLGGPASICGVDTHASKTKLAQKRLGIGADNRAKSDAGNVAQPGADNSAFMPASPVFSPETYLSCVTYDGRLLGAPSSQLPEALQRDFDLVFVDAPCSGTGTLRRHPEIMWKLEPEDLDATNPESLPALQLALLRAAATKVAPGGHLMYSTCSVLQQENEQVVEAFLQTEQGKYFELAPVADSNAFRVLAEQHPAAAQTLSDCIQHELFFRSYPQSGSFDGHFCARFVRVR</sequence>
<dbReference type="STRING" id="1393034.HMPREF3192_01129"/>
<dbReference type="SUPFAM" id="SSF48013">
    <property type="entry name" value="NusB-like"/>
    <property type="match status" value="1"/>
</dbReference>
<keyword evidence="3 5" id="KW-0949">S-adenosyl-L-methionine</keyword>
<dbReference type="GO" id="GO:0003723">
    <property type="term" value="F:RNA binding"/>
    <property type="evidence" value="ECO:0007669"/>
    <property type="project" value="UniProtKB-UniRule"/>
</dbReference>
<organism evidence="7 8">
    <name type="scientific">Atopobium deltae</name>
    <dbReference type="NCBI Taxonomy" id="1393034"/>
    <lineage>
        <taxon>Bacteria</taxon>
        <taxon>Bacillati</taxon>
        <taxon>Actinomycetota</taxon>
        <taxon>Coriobacteriia</taxon>
        <taxon>Coriobacteriales</taxon>
        <taxon>Atopobiaceae</taxon>
        <taxon>Atopobium</taxon>
    </lineage>
</organism>
<proteinExistence type="inferred from homology"/>
<dbReference type="GO" id="GO:0008173">
    <property type="term" value="F:RNA methyltransferase activity"/>
    <property type="evidence" value="ECO:0007669"/>
    <property type="project" value="InterPro"/>
</dbReference>
<feature type="active site" description="Nucleophile" evidence="5">
    <location>
        <position position="430"/>
    </location>
</feature>
<dbReference type="InterPro" id="IPR023267">
    <property type="entry name" value="RCMT"/>
</dbReference>
<evidence type="ECO:0000256" key="4">
    <source>
        <dbReference type="ARBA" id="ARBA00022884"/>
    </source>
</evidence>
<dbReference type="EMBL" id="LSCR01000029">
    <property type="protein sequence ID" value="KXB33899.1"/>
    <property type="molecule type" value="Genomic_DNA"/>
</dbReference>
<evidence type="ECO:0000256" key="1">
    <source>
        <dbReference type="ARBA" id="ARBA00022603"/>
    </source>
</evidence>
<evidence type="ECO:0000256" key="5">
    <source>
        <dbReference type="PROSITE-ProRule" id="PRU01023"/>
    </source>
</evidence>
<dbReference type="InterPro" id="IPR001678">
    <property type="entry name" value="MeTrfase_RsmB-F_NOP2_dom"/>
</dbReference>
<reference evidence="8" key="1">
    <citation type="submission" date="2016-01" db="EMBL/GenBank/DDBJ databases">
        <authorList>
            <person name="Mitreva M."/>
            <person name="Pepin K.H."/>
            <person name="Mihindukulasuriya K.A."/>
            <person name="Fulton R."/>
            <person name="Fronick C."/>
            <person name="O'Laughlin M."/>
            <person name="Miner T."/>
            <person name="Herter B."/>
            <person name="Rosa B.A."/>
            <person name="Cordes M."/>
            <person name="Tomlinson C."/>
            <person name="Wollam A."/>
            <person name="Palsikar V.B."/>
            <person name="Mardis E.R."/>
            <person name="Wilson R.K."/>
        </authorList>
    </citation>
    <scope>NUCLEOTIDE SEQUENCE [LARGE SCALE GENOMIC DNA]</scope>
    <source>
        <strain evidence="8">DNF00019</strain>
    </source>
</reference>
<dbReference type="Gene3D" id="3.40.50.150">
    <property type="entry name" value="Vaccinia Virus protein VP39"/>
    <property type="match status" value="1"/>
</dbReference>
<dbReference type="InterPro" id="IPR035926">
    <property type="entry name" value="NusB-like_sf"/>
</dbReference>
<comment type="similarity">
    <text evidence="5">Belongs to the class I-like SAM-binding methyltransferase superfamily. RsmB/NOP family.</text>
</comment>
<evidence type="ECO:0000256" key="2">
    <source>
        <dbReference type="ARBA" id="ARBA00022679"/>
    </source>
</evidence>
<accession>A0A133XSJ8</accession>
<dbReference type="Gene3D" id="1.10.940.10">
    <property type="entry name" value="NusB-like"/>
    <property type="match status" value="1"/>
</dbReference>
<dbReference type="AlphaFoldDB" id="A0A133XSJ8"/>
<dbReference type="InterPro" id="IPR029063">
    <property type="entry name" value="SAM-dependent_MTases_sf"/>
</dbReference>
<evidence type="ECO:0000313" key="7">
    <source>
        <dbReference type="EMBL" id="KXB33899.1"/>
    </source>
</evidence>
<evidence type="ECO:0000313" key="8">
    <source>
        <dbReference type="Proteomes" id="UP000070675"/>
    </source>
</evidence>
<feature type="domain" description="SAM-dependent MTase RsmB/NOP-type" evidence="6">
    <location>
        <begin position="366"/>
        <end position="508"/>
    </location>
</feature>
<dbReference type="InterPro" id="IPR006027">
    <property type="entry name" value="NusB_RsmB_TIM44"/>
</dbReference>
<name>A0A133XSJ8_9ACTN</name>
<keyword evidence="4 5" id="KW-0694">RNA-binding</keyword>
<dbReference type="Proteomes" id="UP000070675">
    <property type="component" value="Unassembled WGS sequence"/>
</dbReference>
<protein>
    <submittedName>
        <fullName evidence="7">NusB family protein</fullName>
    </submittedName>
</protein>
<dbReference type="PANTHER" id="PTHR22807:SF53">
    <property type="entry name" value="RIBOSOMAL RNA SMALL SUBUNIT METHYLTRANSFERASE B-RELATED"/>
    <property type="match status" value="1"/>
</dbReference>
<dbReference type="GO" id="GO:0001510">
    <property type="term" value="P:RNA methylation"/>
    <property type="evidence" value="ECO:0007669"/>
    <property type="project" value="InterPro"/>
</dbReference>
<dbReference type="PRINTS" id="PR02008">
    <property type="entry name" value="RCMTFAMILY"/>
</dbReference>
<keyword evidence="8" id="KW-1185">Reference proteome</keyword>
<feature type="binding site" evidence="5">
    <location>
        <position position="372"/>
    </location>
    <ligand>
        <name>S-adenosyl-L-methionine</name>
        <dbReference type="ChEBI" id="CHEBI:59789"/>
    </ligand>
</feature>
<keyword evidence="1 5" id="KW-0489">Methyltransferase</keyword>
<gene>
    <name evidence="7" type="ORF">HMPREF3192_01129</name>
</gene>
<dbReference type="InterPro" id="IPR049560">
    <property type="entry name" value="MeTrfase_RsmB-F_NOP2_cat"/>
</dbReference>